<dbReference type="SUPFAM" id="SSF52972">
    <property type="entry name" value="ITPase-like"/>
    <property type="match status" value="1"/>
</dbReference>
<comment type="cofactor">
    <cofactor evidence="12">
        <name>Mg(2+)</name>
        <dbReference type="ChEBI" id="CHEBI:18420"/>
    </cofactor>
    <cofactor evidence="12">
        <name>Mn(2+)</name>
        <dbReference type="ChEBI" id="CHEBI:29035"/>
    </cofactor>
    <text evidence="12">Binds 1 divalent metal cation per subunit; can use either Mg(2+) or Mn(2+).</text>
</comment>
<reference evidence="14 15" key="1">
    <citation type="journal article" date="2016" name="Proc. Natl. Acad. Sci. U.S.A.">
        <title>Comparative genomics of biotechnologically important yeasts.</title>
        <authorList>
            <person name="Riley R."/>
            <person name="Haridas S."/>
            <person name="Wolfe K.H."/>
            <person name="Lopes M.R."/>
            <person name="Hittinger C.T."/>
            <person name="Goeker M."/>
            <person name="Salamov A.A."/>
            <person name="Wisecaver J.H."/>
            <person name="Long T.M."/>
            <person name="Calvey C.H."/>
            <person name="Aerts A.L."/>
            <person name="Barry K.W."/>
            <person name="Choi C."/>
            <person name="Clum A."/>
            <person name="Coughlan A.Y."/>
            <person name="Deshpande S."/>
            <person name="Douglass A.P."/>
            <person name="Hanson S.J."/>
            <person name="Klenk H.-P."/>
            <person name="LaButti K.M."/>
            <person name="Lapidus A."/>
            <person name="Lindquist E.A."/>
            <person name="Lipzen A.M."/>
            <person name="Meier-Kolthoff J.P."/>
            <person name="Ohm R.A."/>
            <person name="Otillar R.P."/>
            <person name="Pangilinan J.L."/>
            <person name="Peng Y."/>
            <person name="Rokas A."/>
            <person name="Rosa C.A."/>
            <person name="Scheuner C."/>
            <person name="Sibirny A.A."/>
            <person name="Slot J.C."/>
            <person name="Stielow J.B."/>
            <person name="Sun H."/>
            <person name="Kurtzman C.P."/>
            <person name="Blackwell M."/>
            <person name="Grigoriev I.V."/>
            <person name="Jeffries T.W."/>
        </authorList>
    </citation>
    <scope>NUCLEOTIDE SEQUENCE [LARGE SCALE GENOMIC DNA]</scope>
    <source>
        <strain evidence="14 15">DSM 6958</strain>
    </source>
</reference>
<feature type="binding site" evidence="12">
    <location>
        <position position="164"/>
    </location>
    <ligand>
        <name>ITP</name>
        <dbReference type="ChEBI" id="CHEBI:61402"/>
    </ligand>
</feature>
<dbReference type="EC" id="3.6.1.66" evidence="12"/>
<keyword evidence="7 12" id="KW-0546">Nucleotide metabolism</keyword>
<evidence type="ECO:0000256" key="1">
    <source>
        <dbReference type="ARBA" id="ARBA00008023"/>
    </source>
</evidence>
<accession>A0A1E3PP85</accession>
<keyword evidence="12" id="KW-0464">Manganese</keyword>
<keyword evidence="15" id="KW-1185">Reference proteome</keyword>
<dbReference type="STRING" id="857566.A0A1E3PP85"/>
<protein>
    <recommendedName>
        <fullName evidence="12">Inosine triphosphate pyrophosphatase</fullName>
        <shortName evidence="12">ITPase</shortName>
        <shortName evidence="12">Inosine triphosphatase</shortName>
        <ecNumber evidence="12">3.6.1.66</ecNumber>
    </recommendedName>
    <alternativeName>
        <fullName evidence="12">Non-canonical purine NTP pyrophosphatase</fullName>
    </alternativeName>
    <alternativeName>
        <fullName evidence="12">Non-standard purine NTP pyrophosphatase</fullName>
    </alternativeName>
    <alternativeName>
        <fullName evidence="12">Nucleoside-triphosphate diphosphatase</fullName>
    </alternativeName>
    <alternativeName>
        <fullName evidence="12">Nucleoside-triphosphate pyrophosphatase</fullName>
        <shortName evidence="12">NTPase</shortName>
    </alternativeName>
    <alternativeName>
        <fullName evidence="12">XTP/dITP diphosphatase</fullName>
    </alternativeName>
</protein>
<dbReference type="CDD" id="cd00515">
    <property type="entry name" value="HAM1"/>
    <property type="match status" value="1"/>
</dbReference>
<dbReference type="PANTHER" id="PTHR11067:SF9">
    <property type="entry name" value="INOSINE TRIPHOSPHATE PYROPHOSPHATASE"/>
    <property type="match status" value="1"/>
</dbReference>
<dbReference type="Pfam" id="PF01725">
    <property type="entry name" value="Ham1p_like"/>
    <property type="match status" value="1"/>
</dbReference>
<evidence type="ECO:0000256" key="9">
    <source>
        <dbReference type="ARBA" id="ARBA00093218"/>
    </source>
</evidence>
<keyword evidence="6 12" id="KW-0460">Magnesium</keyword>
<keyword evidence="2 12" id="KW-0963">Cytoplasm</keyword>
<dbReference type="FunFam" id="3.90.950.10:FF:000003">
    <property type="entry name" value="Inosine triphosphate pyrophosphatase"/>
    <property type="match status" value="1"/>
</dbReference>
<dbReference type="AlphaFoldDB" id="A0A1E3PP85"/>
<evidence type="ECO:0000256" key="10">
    <source>
        <dbReference type="ARBA" id="ARBA00093255"/>
    </source>
</evidence>
<evidence type="ECO:0000256" key="5">
    <source>
        <dbReference type="ARBA" id="ARBA00022801"/>
    </source>
</evidence>
<feature type="binding site" evidence="12">
    <location>
        <begin position="169"/>
        <end position="170"/>
    </location>
    <ligand>
        <name>ITP</name>
        <dbReference type="ChEBI" id="CHEBI:61402"/>
    </ligand>
</feature>
<dbReference type="InterPro" id="IPR029001">
    <property type="entry name" value="ITPase-like_fam"/>
</dbReference>
<keyword evidence="3 12" id="KW-0479">Metal-binding</keyword>
<dbReference type="NCBIfam" id="TIGR00042">
    <property type="entry name" value="RdgB/HAM1 family non-canonical purine NTP pyrophosphatase"/>
    <property type="match status" value="1"/>
</dbReference>
<dbReference type="HAMAP" id="MF_03148">
    <property type="entry name" value="HAM1_NTPase"/>
    <property type="match status" value="1"/>
</dbReference>
<dbReference type="GO" id="GO:0036222">
    <property type="term" value="F:XTP diphosphatase activity"/>
    <property type="evidence" value="ECO:0007669"/>
    <property type="project" value="UniProtKB-UniRule"/>
</dbReference>
<dbReference type="GO" id="GO:0046872">
    <property type="term" value="F:metal ion binding"/>
    <property type="evidence" value="ECO:0007669"/>
    <property type="project" value="UniProtKB-KW"/>
</dbReference>
<dbReference type="GO" id="GO:0036220">
    <property type="term" value="F:ITP diphosphatase activity"/>
    <property type="evidence" value="ECO:0007669"/>
    <property type="project" value="UniProtKB-UniRule"/>
</dbReference>
<dbReference type="GO" id="GO:0005634">
    <property type="term" value="C:nucleus"/>
    <property type="evidence" value="ECO:0007669"/>
    <property type="project" value="UniProtKB-SubCell"/>
</dbReference>
<dbReference type="Gene3D" id="3.90.950.10">
    <property type="match status" value="1"/>
</dbReference>
<dbReference type="GO" id="GO:0000166">
    <property type="term" value="F:nucleotide binding"/>
    <property type="evidence" value="ECO:0007669"/>
    <property type="project" value="UniProtKB-KW"/>
</dbReference>
<comment type="subunit">
    <text evidence="12">Homodimer.</text>
</comment>
<comment type="similarity">
    <text evidence="1 12 13">Belongs to the HAM1 NTPase family.</text>
</comment>
<evidence type="ECO:0000256" key="7">
    <source>
        <dbReference type="ARBA" id="ARBA00023080"/>
    </source>
</evidence>
<comment type="subcellular location">
    <subcellularLocation>
        <location evidence="12">Cytoplasm</location>
    </subcellularLocation>
    <subcellularLocation>
        <location evidence="12">Nucleus</location>
    </subcellularLocation>
</comment>
<comment type="catalytic activity">
    <reaction evidence="11">
        <text>N(6)-hydroxy-dATP + H2O = N(6)-hydroxy-dAMP + diphosphate + H(+)</text>
        <dbReference type="Rhea" id="RHEA:83971"/>
        <dbReference type="ChEBI" id="CHEBI:15377"/>
        <dbReference type="ChEBI" id="CHEBI:15378"/>
        <dbReference type="ChEBI" id="CHEBI:33019"/>
        <dbReference type="ChEBI" id="CHEBI:233529"/>
        <dbReference type="ChEBI" id="CHEBI:233530"/>
    </reaction>
    <physiologicalReaction direction="left-to-right" evidence="11">
        <dbReference type="Rhea" id="RHEA:83972"/>
    </physiologicalReaction>
</comment>
<evidence type="ECO:0000313" key="15">
    <source>
        <dbReference type="Proteomes" id="UP000095009"/>
    </source>
</evidence>
<feature type="binding site" evidence="12">
    <location>
        <begin position="65"/>
        <end position="66"/>
    </location>
    <ligand>
        <name>ITP</name>
        <dbReference type="ChEBI" id="CHEBI:61402"/>
    </ligand>
</feature>
<keyword evidence="5 12" id="KW-0378">Hydrolase</keyword>
<evidence type="ECO:0000256" key="12">
    <source>
        <dbReference type="HAMAP-Rule" id="MF_03148"/>
    </source>
</evidence>
<evidence type="ECO:0000256" key="8">
    <source>
        <dbReference type="ARBA" id="ARBA00054940"/>
    </source>
</evidence>
<organism evidence="14 15">
    <name type="scientific">Nadsonia fulvescens var. elongata DSM 6958</name>
    <dbReference type="NCBI Taxonomy" id="857566"/>
    <lineage>
        <taxon>Eukaryota</taxon>
        <taxon>Fungi</taxon>
        <taxon>Dikarya</taxon>
        <taxon>Ascomycota</taxon>
        <taxon>Saccharomycotina</taxon>
        <taxon>Dipodascomycetes</taxon>
        <taxon>Dipodascales</taxon>
        <taxon>Dipodascales incertae sedis</taxon>
        <taxon>Nadsonia</taxon>
    </lineage>
</organism>
<dbReference type="OrthoDB" id="6288734at2759"/>
<keyword evidence="4 12" id="KW-0547">Nucleotide-binding</keyword>
<evidence type="ECO:0000256" key="11">
    <source>
        <dbReference type="ARBA" id="ARBA00093271"/>
    </source>
</evidence>
<proteinExistence type="inferred from homology"/>
<dbReference type="GO" id="GO:0009117">
    <property type="term" value="P:nucleotide metabolic process"/>
    <property type="evidence" value="ECO:0007669"/>
    <property type="project" value="UniProtKB-KW"/>
</dbReference>
<evidence type="ECO:0000256" key="6">
    <source>
        <dbReference type="ARBA" id="ARBA00022842"/>
    </source>
</evidence>
<dbReference type="GO" id="GO:0005737">
    <property type="term" value="C:cytoplasm"/>
    <property type="evidence" value="ECO:0007669"/>
    <property type="project" value="UniProtKB-SubCell"/>
</dbReference>
<comment type="caution">
    <text evidence="12">Lacks conserved residue(s) required for the propagation of feature annotation.</text>
</comment>
<sequence>MMSAPITFVTGNANKLKEVNAILGEGTFINHKLDLDELQGSIEEIAIHKAKSAAAIIGGPVVVEDTALGFAAMGGLPGPYIKWYYETIGNENLPRLLAGFEDKTATATCTFAYCSGPGEQVQLFQGKIDGDIVQARGPPINGWNPVFQPKGYDSTFAEMDCAVKNSISHRYLALQKLKAFLKK</sequence>
<keyword evidence="12" id="KW-0539">Nucleus</keyword>
<dbReference type="GO" id="GO:0009204">
    <property type="term" value="P:deoxyribonucleoside triphosphate catabolic process"/>
    <property type="evidence" value="ECO:0007669"/>
    <property type="project" value="UniProtKB-UniRule"/>
</dbReference>
<dbReference type="PANTHER" id="PTHR11067">
    <property type="entry name" value="INOSINE TRIPHOSPHATE PYROPHOSPHATASE/HAM1 PROTEIN"/>
    <property type="match status" value="1"/>
</dbReference>
<dbReference type="EMBL" id="KV454407">
    <property type="protein sequence ID" value="ODQ67034.1"/>
    <property type="molecule type" value="Genomic_DNA"/>
</dbReference>
<comment type="catalytic activity">
    <reaction evidence="9">
        <text>ITP + H2O = IMP + diphosphate + H(+)</text>
        <dbReference type="Rhea" id="RHEA:29399"/>
        <dbReference type="ChEBI" id="CHEBI:15377"/>
        <dbReference type="ChEBI" id="CHEBI:15378"/>
        <dbReference type="ChEBI" id="CHEBI:33019"/>
        <dbReference type="ChEBI" id="CHEBI:58053"/>
        <dbReference type="ChEBI" id="CHEBI:61402"/>
        <dbReference type="EC" id="3.6.1.66"/>
    </reaction>
    <physiologicalReaction direction="left-to-right" evidence="9">
        <dbReference type="Rhea" id="RHEA:29400"/>
    </physiologicalReaction>
</comment>
<feature type="binding site" evidence="12">
    <location>
        <position position="65"/>
    </location>
    <ligand>
        <name>Mg(2+)</name>
        <dbReference type="ChEBI" id="CHEBI:18420"/>
    </ligand>
</feature>
<name>A0A1E3PP85_9ASCO</name>
<comment type="catalytic activity">
    <reaction evidence="10">
        <text>dITP + H2O = dIMP + diphosphate + H(+)</text>
        <dbReference type="Rhea" id="RHEA:28342"/>
        <dbReference type="ChEBI" id="CHEBI:15377"/>
        <dbReference type="ChEBI" id="CHEBI:15378"/>
        <dbReference type="ChEBI" id="CHEBI:33019"/>
        <dbReference type="ChEBI" id="CHEBI:61194"/>
        <dbReference type="ChEBI" id="CHEBI:61382"/>
        <dbReference type="EC" id="3.6.1.66"/>
    </reaction>
    <physiologicalReaction direction="left-to-right" evidence="10">
        <dbReference type="Rhea" id="RHEA:28343"/>
    </physiologicalReaction>
</comment>
<evidence type="ECO:0000313" key="14">
    <source>
        <dbReference type="EMBL" id="ODQ67034.1"/>
    </source>
</evidence>
<feature type="binding site" evidence="12">
    <location>
        <begin position="10"/>
        <end position="15"/>
    </location>
    <ligand>
        <name>ITP</name>
        <dbReference type="ChEBI" id="CHEBI:61402"/>
    </ligand>
</feature>
<feature type="binding site" evidence="12">
    <location>
        <position position="37"/>
    </location>
    <ligand>
        <name>Mg(2+)</name>
        <dbReference type="ChEBI" id="CHEBI:18420"/>
    </ligand>
</feature>
<dbReference type="InterPro" id="IPR002637">
    <property type="entry name" value="RdgB/HAM1"/>
</dbReference>
<dbReference type="Proteomes" id="UP000095009">
    <property type="component" value="Unassembled WGS sequence"/>
</dbReference>
<evidence type="ECO:0000256" key="4">
    <source>
        <dbReference type="ARBA" id="ARBA00022741"/>
    </source>
</evidence>
<evidence type="ECO:0000256" key="13">
    <source>
        <dbReference type="RuleBase" id="RU003781"/>
    </source>
</evidence>
<comment type="catalytic activity">
    <reaction evidence="12">
        <text>XTP + H2O = XMP + diphosphate + H(+)</text>
        <dbReference type="Rhea" id="RHEA:28610"/>
        <dbReference type="ChEBI" id="CHEBI:15377"/>
        <dbReference type="ChEBI" id="CHEBI:15378"/>
        <dbReference type="ChEBI" id="CHEBI:33019"/>
        <dbReference type="ChEBI" id="CHEBI:57464"/>
        <dbReference type="ChEBI" id="CHEBI:61314"/>
        <dbReference type="EC" id="3.6.1.66"/>
    </reaction>
</comment>
<dbReference type="GO" id="GO:0035870">
    <property type="term" value="F:dITP diphosphatase activity"/>
    <property type="evidence" value="ECO:0007669"/>
    <property type="project" value="UniProtKB-UniRule"/>
</dbReference>
<feature type="binding site" evidence="12">
    <location>
        <position position="49"/>
    </location>
    <ligand>
        <name>ITP</name>
        <dbReference type="ChEBI" id="CHEBI:61402"/>
    </ligand>
</feature>
<dbReference type="InterPro" id="IPR027502">
    <property type="entry name" value="ITPase"/>
</dbReference>
<gene>
    <name evidence="12" type="primary">HAM1</name>
    <name evidence="14" type="ORF">NADFUDRAFT_40215</name>
</gene>
<evidence type="ECO:0000256" key="2">
    <source>
        <dbReference type="ARBA" id="ARBA00022490"/>
    </source>
</evidence>
<evidence type="ECO:0000256" key="3">
    <source>
        <dbReference type="ARBA" id="ARBA00022723"/>
    </source>
</evidence>
<comment type="function">
    <text evidence="8">Pyrophosphatase that hydrolyzes the non-canonical purine nucleotides inosine triphosphate (ITP), deoxyinosine triphosphate (dITP) as well as 2'-deoxy-N-6-hydroxylaminopurine triphosphate (dHAPTP) and xanthosine 5'-triphosphate (XTP) to their respective monophosphate derivatives. The enzyme does not distinguish between the deoxy- and ribose forms. Probably excludes non-canonical purines from RNA and DNA precursor pools, thus preventing their incorporation into RNA and DNA and avoiding chromosomal lesions.</text>
</comment>
<comment type="function">
    <text evidence="12">Pyrophosphatase that hydrolyzes non-canonical purine nucleotides such as inosine triphosphate (ITP), deoxyinosine triphosphate (dITP) or xanthosine 5'-triphosphate (XTP) to their respective monophosphate derivatives. The enzyme does not distinguish between the deoxy- and ribose forms. Probably excludes non-canonical purines from RNA and DNA precursor pools, thus preventing their incorporation into RNA and DNA and avoiding chromosomal lesions.</text>
</comment>